<dbReference type="EMBL" id="KQ418840">
    <property type="protein sequence ID" value="KOF85635.1"/>
    <property type="molecule type" value="Genomic_DNA"/>
</dbReference>
<proteinExistence type="predicted"/>
<evidence type="ECO:0000313" key="1">
    <source>
        <dbReference type="EMBL" id="KOF85635.1"/>
    </source>
</evidence>
<protein>
    <submittedName>
        <fullName evidence="1">Uncharacterized protein</fullName>
    </submittedName>
</protein>
<dbReference type="AlphaFoldDB" id="A0A0L8HA58"/>
<accession>A0A0L8HA58</accession>
<sequence>MYEYQWFHDRCVKLVRYIKRLLWSISHNSGNGRLIYSVRIIKFIFLFNFHCFNIDILYKPI</sequence>
<gene>
    <name evidence="1" type="ORF">OCBIM_22019984mg</name>
</gene>
<reference evidence="1" key="1">
    <citation type="submission" date="2015-07" db="EMBL/GenBank/DDBJ databases">
        <title>MeaNS - Measles Nucleotide Surveillance Program.</title>
        <authorList>
            <person name="Tran T."/>
            <person name="Druce J."/>
        </authorList>
    </citation>
    <scope>NUCLEOTIDE SEQUENCE</scope>
    <source>
        <strain evidence="1">UCB-OBI-ISO-001</strain>
        <tissue evidence="1">Gonad</tissue>
    </source>
</reference>
<name>A0A0L8HA58_OCTBM</name>
<organism evidence="1">
    <name type="scientific">Octopus bimaculoides</name>
    <name type="common">California two-spotted octopus</name>
    <dbReference type="NCBI Taxonomy" id="37653"/>
    <lineage>
        <taxon>Eukaryota</taxon>
        <taxon>Metazoa</taxon>
        <taxon>Spiralia</taxon>
        <taxon>Lophotrochozoa</taxon>
        <taxon>Mollusca</taxon>
        <taxon>Cephalopoda</taxon>
        <taxon>Coleoidea</taxon>
        <taxon>Octopodiformes</taxon>
        <taxon>Octopoda</taxon>
        <taxon>Incirrata</taxon>
        <taxon>Octopodidae</taxon>
        <taxon>Octopus</taxon>
    </lineage>
</organism>